<reference evidence="2 3" key="1">
    <citation type="journal article" date="2014" name="J. Microbiol.">
        <title>Diaminobutyricibacter tongyongensis gen. nov., sp. nov. and Homoserinibacter gongjuensis gen. nov., sp. nov. belong to the family Microbacteriaceae.</title>
        <authorList>
            <person name="Kim S.J."/>
            <person name="Ahn J.H."/>
            <person name="Weon H.Y."/>
            <person name="Hamada M."/>
            <person name="Suzuki K."/>
            <person name="Kwon S.W."/>
        </authorList>
    </citation>
    <scope>NUCLEOTIDE SEQUENCE [LARGE SCALE GENOMIC DNA]</scope>
    <source>
        <strain evidence="2 3">NBRC 108724</strain>
    </source>
</reference>
<feature type="domain" description="Carboxymuconolactone decarboxylase-like" evidence="1">
    <location>
        <begin position="78"/>
        <end position="148"/>
    </location>
</feature>
<proteinExistence type="predicted"/>
<gene>
    <name evidence="2" type="ORF">G3T36_12520</name>
</gene>
<dbReference type="AlphaFoldDB" id="A0A6L9XZ29"/>
<dbReference type="PANTHER" id="PTHR34846">
    <property type="entry name" value="4-CARBOXYMUCONOLACTONE DECARBOXYLASE FAMILY PROTEIN (AFU_ORTHOLOGUE AFUA_6G11590)"/>
    <property type="match status" value="1"/>
</dbReference>
<evidence type="ECO:0000259" key="1">
    <source>
        <dbReference type="Pfam" id="PF02627"/>
    </source>
</evidence>
<evidence type="ECO:0000313" key="3">
    <source>
        <dbReference type="Proteomes" id="UP000474967"/>
    </source>
</evidence>
<comment type="caution">
    <text evidence="2">The sequence shown here is derived from an EMBL/GenBank/DDBJ whole genome shotgun (WGS) entry which is preliminary data.</text>
</comment>
<dbReference type="InterPro" id="IPR029032">
    <property type="entry name" value="AhpD-like"/>
</dbReference>
<dbReference type="EMBL" id="JAAGWY010000002">
    <property type="protein sequence ID" value="NEN06692.1"/>
    <property type="molecule type" value="Genomic_DNA"/>
</dbReference>
<sequence>MSHPVARRCLHVDRLIHRRHWRRHDQRDPHPPTAVTGVYGTLVKFAARRMIGRVPDSIGVMWHNTAVMKDAMGIGRKVDGWHELDPNLSSYAGMASAATIGCSFCLDFNYYMAHNQGLDEAKVREVPRWRTSTVFTPLERRVMEYAEAASQTPPAVTDELSDALLSEIGPAALVELAARVAFMNMTARMNIALGIRSEGFADACGLAPLAERTVASGAA</sequence>
<dbReference type="Proteomes" id="UP000474967">
    <property type="component" value="Unassembled WGS sequence"/>
</dbReference>
<dbReference type="PANTHER" id="PTHR34846:SF10">
    <property type="entry name" value="CYTOPLASMIC PROTEIN"/>
    <property type="match status" value="1"/>
</dbReference>
<dbReference type="SUPFAM" id="SSF69118">
    <property type="entry name" value="AhpD-like"/>
    <property type="match status" value="1"/>
</dbReference>
<organism evidence="2 3">
    <name type="scientific">Leifsonia tongyongensis</name>
    <dbReference type="NCBI Taxonomy" id="1268043"/>
    <lineage>
        <taxon>Bacteria</taxon>
        <taxon>Bacillati</taxon>
        <taxon>Actinomycetota</taxon>
        <taxon>Actinomycetes</taxon>
        <taxon>Micrococcales</taxon>
        <taxon>Microbacteriaceae</taxon>
        <taxon>Leifsonia</taxon>
    </lineage>
</organism>
<dbReference type="InterPro" id="IPR003779">
    <property type="entry name" value="CMD-like"/>
</dbReference>
<evidence type="ECO:0000313" key="2">
    <source>
        <dbReference type="EMBL" id="NEN06692.1"/>
    </source>
</evidence>
<dbReference type="Gene3D" id="1.20.1290.10">
    <property type="entry name" value="AhpD-like"/>
    <property type="match status" value="1"/>
</dbReference>
<keyword evidence="3" id="KW-1185">Reference proteome</keyword>
<name>A0A6L9XZ29_9MICO</name>
<accession>A0A6L9XZ29</accession>
<dbReference type="Pfam" id="PF02627">
    <property type="entry name" value="CMD"/>
    <property type="match status" value="1"/>
</dbReference>
<dbReference type="GO" id="GO:0051920">
    <property type="term" value="F:peroxiredoxin activity"/>
    <property type="evidence" value="ECO:0007669"/>
    <property type="project" value="InterPro"/>
</dbReference>
<protein>
    <submittedName>
        <fullName evidence="2">Carboxymuconolactone decarboxylase family protein</fullName>
    </submittedName>
</protein>